<name>A0A1E4TBU7_9ASCO</name>
<dbReference type="InterPro" id="IPR039974">
    <property type="entry name" value="Splicing_factor_SLU7"/>
</dbReference>
<organism evidence="10 11">
    <name type="scientific">Tortispora caseinolytica NRRL Y-17796</name>
    <dbReference type="NCBI Taxonomy" id="767744"/>
    <lineage>
        <taxon>Eukaryota</taxon>
        <taxon>Fungi</taxon>
        <taxon>Dikarya</taxon>
        <taxon>Ascomycota</taxon>
        <taxon>Saccharomycotina</taxon>
        <taxon>Trigonopsidomycetes</taxon>
        <taxon>Trigonopsidales</taxon>
        <taxon>Trigonopsidaceae</taxon>
        <taxon>Tortispora</taxon>
    </lineage>
</organism>
<evidence type="ECO:0000256" key="5">
    <source>
        <dbReference type="ARBA" id="ARBA00023187"/>
    </source>
</evidence>
<evidence type="ECO:0000313" key="11">
    <source>
        <dbReference type="Proteomes" id="UP000095023"/>
    </source>
</evidence>
<gene>
    <name evidence="10" type="ORF">CANCADRAFT_3856</name>
</gene>
<comment type="function">
    <text evidence="7">Involved in pre-mRNA splicing.</text>
</comment>
<dbReference type="GO" id="GO:0005681">
    <property type="term" value="C:spliceosomal complex"/>
    <property type="evidence" value="ECO:0007669"/>
    <property type="project" value="UniProtKB-UniRule"/>
</dbReference>
<dbReference type="PANTHER" id="PTHR12942">
    <property type="entry name" value="STEP II SPLICING FACTOR SLU7"/>
    <property type="match status" value="1"/>
</dbReference>
<protein>
    <recommendedName>
        <fullName evidence="7">Pre-mRNA-splicing factor SLU7</fullName>
    </recommendedName>
</protein>
<reference evidence="11" key="1">
    <citation type="submission" date="2016-02" db="EMBL/GenBank/DDBJ databases">
        <title>Comparative genomics of biotechnologically important yeasts.</title>
        <authorList>
            <consortium name="DOE Joint Genome Institute"/>
            <person name="Riley R."/>
            <person name="Haridas S."/>
            <person name="Wolfe K.H."/>
            <person name="Lopes M.R."/>
            <person name="Hittinger C.T."/>
            <person name="Goker M."/>
            <person name="Salamov A."/>
            <person name="Wisecaver J."/>
            <person name="Long T.M."/>
            <person name="Aerts A.L."/>
            <person name="Barry K."/>
            <person name="Choi C."/>
            <person name="Clum A."/>
            <person name="Coughlan A.Y."/>
            <person name="Deshpande S."/>
            <person name="Douglass A.P."/>
            <person name="Hanson S.J."/>
            <person name="Klenk H.-P."/>
            <person name="Labutti K."/>
            <person name="Lapidus A."/>
            <person name="Lindquist E."/>
            <person name="Lipzen A."/>
            <person name="Meier-Kolthoff J.P."/>
            <person name="Ohm R.A."/>
            <person name="Otillar R.P."/>
            <person name="Pangilinan J."/>
            <person name="Peng Y."/>
            <person name="Rokas A."/>
            <person name="Rosa C.A."/>
            <person name="Scheuner C."/>
            <person name="Sibirny A.A."/>
            <person name="Slot J.C."/>
            <person name="Stielow J.B."/>
            <person name="Sun H."/>
            <person name="Kurtzman C.P."/>
            <person name="Blackwell M."/>
            <person name="Jeffries T.W."/>
            <person name="Grigoriev I.V."/>
        </authorList>
    </citation>
    <scope>NUCLEOTIDE SEQUENCE [LARGE SCALE GENOMIC DNA]</scope>
    <source>
        <strain evidence="11">NRRL Y-17796</strain>
    </source>
</reference>
<evidence type="ECO:0000256" key="4">
    <source>
        <dbReference type="ARBA" id="ARBA00022728"/>
    </source>
</evidence>
<dbReference type="AlphaFoldDB" id="A0A1E4TBU7"/>
<evidence type="ECO:0000256" key="6">
    <source>
        <dbReference type="ARBA" id="ARBA00023242"/>
    </source>
</evidence>
<evidence type="ECO:0000256" key="8">
    <source>
        <dbReference type="SAM" id="MobiDB-lite"/>
    </source>
</evidence>
<proteinExistence type="inferred from homology"/>
<feature type="region of interest" description="Disordered" evidence="8">
    <location>
        <begin position="234"/>
        <end position="254"/>
    </location>
</feature>
<evidence type="ECO:0000313" key="10">
    <source>
        <dbReference type="EMBL" id="ODV89224.1"/>
    </source>
</evidence>
<keyword evidence="3 7" id="KW-0507">mRNA processing</keyword>
<comment type="subcellular location">
    <subcellularLocation>
        <location evidence="1 7">Nucleus</location>
    </subcellularLocation>
</comment>
<dbReference type="GO" id="GO:0030628">
    <property type="term" value="F:pre-mRNA 3'-splice site binding"/>
    <property type="evidence" value="ECO:0007669"/>
    <property type="project" value="UniProtKB-UniRule"/>
</dbReference>
<dbReference type="GO" id="GO:0000398">
    <property type="term" value="P:mRNA splicing, via spliceosome"/>
    <property type="evidence" value="ECO:0007669"/>
    <property type="project" value="UniProtKB-UniRule"/>
</dbReference>
<comment type="subunit">
    <text evidence="7">Associated with the spliceosome.</text>
</comment>
<evidence type="ECO:0000259" key="9">
    <source>
        <dbReference type="Pfam" id="PF11708"/>
    </source>
</evidence>
<evidence type="ECO:0000256" key="7">
    <source>
        <dbReference type="RuleBase" id="RU367071"/>
    </source>
</evidence>
<feature type="region of interest" description="Disordered" evidence="8">
    <location>
        <begin position="1"/>
        <end position="21"/>
    </location>
</feature>
<comment type="similarity">
    <text evidence="2 7">Belongs to the SLU7 family.</text>
</comment>
<dbReference type="PANTHER" id="PTHR12942:SF2">
    <property type="entry name" value="PRE-MRNA-SPLICING FACTOR SLU7"/>
    <property type="match status" value="1"/>
</dbReference>
<feature type="compositionally biased region" description="Basic and acidic residues" evidence="8">
    <location>
        <begin position="1"/>
        <end position="15"/>
    </location>
</feature>
<keyword evidence="11" id="KW-1185">Reference proteome</keyword>
<dbReference type="EMBL" id="KV453843">
    <property type="protein sequence ID" value="ODV89224.1"/>
    <property type="molecule type" value="Genomic_DNA"/>
</dbReference>
<sequence length="254" mass="29352">MPEDHGRRKADRDLDNPNLPQYVAKTPWYLGEAPVSTEVAEVERSDLGATLKRRLVEDAPKKFKKGACENCGATNHKTMDCLERPRKVSAKYSKRFGKNEEIKTNLASYDAKRDRWNDYDANDYEKVLKEYKPDEKNNVQKEPEVLKPGTYARTLRERHDIAGYLRKDTVGRYDPKTRTLKEEVAIGQRDLNADFERADDLEAEVVKKRLAWKTTKSATYSMSAVAAPTEQALLRKREKETEQQTGKYLEERYG</sequence>
<keyword evidence="6 7" id="KW-0539">Nucleus</keyword>
<feature type="domain" description="Pre-mRNA-splicing factor SLU7" evidence="9">
    <location>
        <begin position="147"/>
        <end position="246"/>
    </location>
</feature>
<dbReference type="Proteomes" id="UP000095023">
    <property type="component" value="Unassembled WGS sequence"/>
</dbReference>
<dbReference type="OrthoDB" id="249612at2759"/>
<dbReference type="Pfam" id="PF11708">
    <property type="entry name" value="Slu7"/>
    <property type="match status" value="2"/>
</dbReference>
<evidence type="ECO:0000256" key="1">
    <source>
        <dbReference type="ARBA" id="ARBA00004123"/>
    </source>
</evidence>
<dbReference type="InterPro" id="IPR021715">
    <property type="entry name" value="Slu7_dom"/>
</dbReference>
<keyword evidence="4 7" id="KW-0747">Spliceosome</keyword>
<evidence type="ECO:0000256" key="2">
    <source>
        <dbReference type="ARBA" id="ARBA00007203"/>
    </source>
</evidence>
<accession>A0A1E4TBU7</accession>
<feature type="domain" description="Pre-mRNA-splicing factor SLU7" evidence="9">
    <location>
        <begin position="108"/>
        <end position="141"/>
    </location>
</feature>
<keyword evidence="5 7" id="KW-0508">mRNA splicing</keyword>
<evidence type="ECO:0000256" key="3">
    <source>
        <dbReference type="ARBA" id="ARBA00022664"/>
    </source>
</evidence>